<organism evidence="1 2">
    <name type="scientific">Thermococcus sibiricus (strain DSM 12597 / MM 739)</name>
    <dbReference type="NCBI Taxonomy" id="604354"/>
    <lineage>
        <taxon>Archaea</taxon>
        <taxon>Methanobacteriati</taxon>
        <taxon>Methanobacteriota</taxon>
        <taxon>Thermococci</taxon>
        <taxon>Thermococcales</taxon>
        <taxon>Thermococcaceae</taxon>
        <taxon>Thermococcus</taxon>
    </lineage>
</organism>
<keyword evidence="2" id="KW-1185">Reference proteome</keyword>
<dbReference type="Proteomes" id="UP000009079">
    <property type="component" value="Chromosome"/>
</dbReference>
<sequence>MLHEERHLLKLSTPIAYPSRAVNVKRAVTLGLLLFSRLQGKTPKMLLISSQQEKEHSRLYNELYYVSIVKMRVF</sequence>
<name>C6A3T2_THESM</name>
<gene>
    <name evidence="1" type="ordered locus">TSIB_1223</name>
</gene>
<dbReference type="STRING" id="604354.TSIB_1223"/>
<proteinExistence type="predicted"/>
<accession>C6A3T2</accession>
<dbReference type="AlphaFoldDB" id="C6A3T2"/>
<evidence type="ECO:0000313" key="1">
    <source>
        <dbReference type="EMBL" id="ACS90277.1"/>
    </source>
</evidence>
<reference evidence="1 2" key="1">
    <citation type="journal article" date="2009" name="Appl. Environ. Microbiol.">
        <title>Metabolic versatility and indigenous origin of the archaeon Thermococcus sibiricus, isolated from a siberian oil reservoir, as revealed by genome analysis.</title>
        <authorList>
            <person name="Mardanov A.V."/>
            <person name="Ravin N.V."/>
            <person name="Svetlitchnyi V.A."/>
            <person name="Beletsky A.V."/>
            <person name="Miroshnichenko M.L."/>
            <person name="Bonch-Osmolovskaya E.A."/>
            <person name="Skryabin K.G."/>
        </authorList>
    </citation>
    <scope>NUCLEOTIDE SEQUENCE [LARGE SCALE GENOMIC DNA]</scope>
    <source>
        <strain evidence="2">DSM 12597 / MM 739</strain>
    </source>
</reference>
<evidence type="ECO:0000313" key="2">
    <source>
        <dbReference type="Proteomes" id="UP000009079"/>
    </source>
</evidence>
<dbReference type="KEGG" id="tsi:TSIB_1223"/>
<dbReference type="EMBL" id="CP001463">
    <property type="protein sequence ID" value="ACS90277.1"/>
    <property type="molecule type" value="Genomic_DNA"/>
</dbReference>
<dbReference type="HOGENOM" id="CLU_2679136_0_0_2"/>
<protein>
    <submittedName>
        <fullName evidence="1">Uncharacterized protein</fullName>
    </submittedName>
</protein>